<sequence length="286" mass="30379">MRLVNISTVAVTLLVVLTSCGGSKKAGKSTATVPGNWQSTPIAIDGDSKDWPSPYPNYDSKAKLAYATSNDRKYIYITVESGDELTQMKMLKGGMVVSIDTGGGKEDPFSINYPLENNNVEMDVPQGSDGQKDGAVQFQKQLSQRIRKGIEAANQFTVDGFAGCNGGYMINQTVPCGIKLKARLDEYREIVWEVAIPVKSLFNKDSLTAADAGKQIGVCFSLKGTKAPKGQVQNANGGMNQMGGGGSRNSAAMGGAMAGGGKTSNPLEQLYSATKTRKQFSLVVQP</sequence>
<accession>A0A2S7SVB4</accession>
<comment type="caution">
    <text evidence="1">The sequence shown here is derived from an EMBL/GenBank/DDBJ whole genome shotgun (WGS) entry which is preliminary data.</text>
</comment>
<evidence type="ECO:0000313" key="1">
    <source>
        <dbReference type="EMBL" id="PQJ10860.1"/>
    </source>
</evidence>
<protein>
    <submittedName>
        <fullName evidence="1">Uncharacterized protein</fullName>
    </submittedName>
</protein>
<dbReference type="OrthoDB" id="1523672at2"/>
<reference evidence="1 2" key="1">
    <citation type="submission" date="2018-01" db="EMBL/GenBank/DDBJ databases">
        <title>A novel member of the phylum Bacteroidetes isolated from glacier ice.</title>
        <authorList>
            <person name="Liu Q."/>
            <person name="Xin Y.-H."/>
        </authorList>
    </citation>
    <scope>NUCLEOTIDE SEQUENCE [LARGE SCALE GENOMIC DNA]</scope>
    <source>
        <strain evidence="1 2">RB1R16</strain>
    </source>
</reference>
<keyword evidence="2" id="KW-1185">Reference proteome</keyword>
<gene>
    <name evidence="1" type="ORF">CJD36_012885</name>
</gene>
<proteinExistence type="predicted"/>
<organism evidence="1 2">
    <name type="scientific">Flavipsychrobacter stenotrophus</name>
    <dbReference type="NCBI Taxonomy" id="2077091"/>
    <lineage>
        <taxon>Bacteria</taxon>
        <taxon>Pseudomonadati</taxon>
        <taxon>Bacteroidota</taxon>
        <taxon>Chitinophagia</taxon>
        <taxon>Chitinophagales</taxon>
        <taxon>Chitinophagaceae</taxon>
        <taxon>Flavipsychrobacter</taxon>
    </lineage>
</organism>
<dbReference type="EMBL" id="PPSL01000003">
    <property type="protein sequence ID" value="PQJ10860.1"/>
    <property type="molecule type" value="Genomic_DNA"/>
</dbReference>
<evidence type="ECO:0000313" key="2">
    <source>
        <dbReference type="Proteomes" id="UP000239872"/>
    </source>
</evidence>
<name>A0A2S7SVB4_9BACT</name>
<dbReference type="PROSITE" id="PS51257">
    <property type="entry name" value="PROKAR_LIPOPROTEIN"/>
    <property type="match status" value="1"/>
</dbReference>
<dbReference type="Proteomes" id="UP000239872">
    <property type="component" value="Unassembled WGS sequence"/>
</dbReference>
<dbReference type="RefSeq" id="WP_105039587.1">
    <property type="nucleotide sequence ID" value="NZ_PPSL01000003.1"/>
</dbReference>
<dbReference type="AlphaFoldDB" id="A0A2S7SVB4"/>